<keyword evidence="3" id="KW-0614">Plasmid</keyword>
<dbReference type="EMBL" id="CP018178">
    <property type="protein sequence ID" value="AUJ31010.1"/>
    <property type="molecule type" value="Genomic_DNA"/>
</dbReference>
<dbReference type="Pfam" id="PF26593">
    <property type="entry name" value="TraC-like"/>
    <property type="match status" value="1"/>
</dbReference>
<evidence type="ECO:0000313" key="4">
    <source>
        <dbReference type="Proteomes" id="UP000314960"/>
    </source>
</evidence>
<reference evidence="3 4" key="1">
    <citation type="submission" date="2016-11" db="EMBL/GenBank/DDBJ databases">
        <title>Interaction between Lactobacillus species and yeast in water kefir.</title>
        <authorList>
            <person name="Behr J."/>
            <person name="Xu D."/>
            <person name="Vogel R.F."/>
        </authorList>
    </citation>
    <scope>NUCLEOTIDE SEQUENCE [LARGE SCALE GENOMIC DNA]</scope>
    <source>
        <strain evidence="3 4">TMW 1.1822</strain>
        <plasmid evidence="4">pl11822-2</plasmid>
    </source>
</reference>
<dbReference type="KEGG" id="lhw:BSQ49_12235"/>
<protein>
    <submittedName>
        <fullName evidence="3">Conjugal transfer protein</fullName>
    </submittedName>
</protein>
<name>A0A3Q8CDS4_9LACO</name>
<evidence type="ECO:0000256" key="1">
    <source>
        <dbReference type="SAM" id="Coils"/>
    </source>
</evidence>
<keyword evidence="1" id="KW-0175">Coiled coil</keyword>
<dbReference type="Proteomes" id="UP000314960">
    <property type="component" value="Plasmid pL11822-2"/>
</dbReference>
<evidence type="ECO:0000313" key="3">
    <source>
        <dbReference type="EMBL" id="AUJ31010.1"/>
    </source>
</evidence>
<organism evidence="3 4">
    <name type="scientific">Liquorilactobacillus hordei</name>
    <dbReference type="NCBI Taxonomy" id="468911"/>
    <lineage>
        <taxon>Bacteria</taxon>
        <taxon>Bacillati</taxon>
        <taxon>Bacillota</taxon>
        <taxon>Bacilli</taxon>
        <taxon>Lactobacillales</taxon>
        <taxon>Lactobacillaceae</taxon>
        <taxon>Liquorilactobacillus</taxon>
    </lineage>
</organism>
<dbReference type="NCBIfam" id="NF041427">
    <property type="entry name" value="TrsD"/>
    <property type="match status" value="1"/>
</dbReference>
<feature type="coiled-coil region" evidence="1">
    <location>
        <begin position="172"/>
        <end position="199"/>
    </location>
</feature>
<gene>
    <name evidence="3" type="ORF">BSQ49_12235</name>
</gene>
<dbReference type="InterPro" id="IPR058596">
    <property type="entry name" value="TraC-like_dom"/>
</dbReference>
<geneLocation type="plasmid" evidence="4">
    <name>pl11822-2</name>
</geneLocation>
<feature type="domain" description="TraC-like" evidence="2">
    <location>
        <begin position="54"/>
        <end position="187"/>
    </location>
</feature>
<accession>A0A3Q8CDS4</accession>
<sequence length="224" mass="25603">MNGVKLSFKNSTKTNRKTKLDWTYQPPRINGGKETLDDMSLIVGLYDNYEVTKTGNLVGLLRVSGINLDLLNDTEQEDVFKSYNSFLMSSLGDGVNDTYQFHEPTVPVDMTPYLNGLKRKYLYLKEKSPEQSFKIQLLASYIDHFTKIQNAKNMTTKQHLVILKVPIKNKSMESLELAAKNLAEKLDQARRDIEESLSDYDVTVNVVNNQELLEILKDLINFKG</sequence>
<dbReference type="AlphaFoldDB" id="A0A3Q8CDS4"/>
<proteinExistence type="predicted"/>
<evidence type="ECO:0000259" key="2">
    <source>
        <dbReference type="Pfam" id="PF26593"/>
    </source>
</evidence>